<dbReference type="OrthoDB" id="2848819at2759"/>
<evidence type="ECO:0000313" key="1">
    <source>
        <dbReference type="EMBL" id="KAF5350405.1"/>
    </source>
</evidence>
<comment type="caution">
    <text evidence="1">The sequence shown here is derived from an EMBL/GenBank/DDBJ whole genome shotgun (WGS) entry which is preliminary data.</text>
</comment>
<organism evidence="1 2">
    <name type="scientific">Tetrapyrgos nigripes</name>
    <dbReference type="NCBI Taxonomy" id="182062"/>
    <lineage>
        <taxon>Eukaryota</taxon>
        <taxon>Fungi</taxon>
        <taxon>Dikarya</taxon>
        <taxon>Basidiomycota</taxon>
        <taxon>Agaricomycotina</taxon>
        <taxon>Agaricomycetes</taxon>
        <taxon>Agaricomycetidae</taxon>
        <taxon>Agaricales</taxon>
        <taxon>Marasmiineae</taxon>
        <taxon>Marasmiaceae</taxon>
        <taxon>Tetrapyrgos</taxon>
    </lineage>
</organism>
<evidence type="ECO:0000313" key="2">
    <source>
        <dbReference type="Proteomes" id="UP000559256"/>
    </source>
</evidence>
<dbReference type="Proteomes" id="UP000559256">
    <property type="component" value="Unassembled WGS sequence"/>
</dbReference>
<dbReference type="EMBL" id="JAACJM010000074">
    <property type="protein sequence ID" value="KAF5350405.1"/>
    <property type="molecule type" value="Genomic_DNA"/>
</dbReference>
<name>A0A8H5CYP7_9AGAR</name>
<dbReference type="AlphaFoldDB" id="A0A8H5CYP7"/>
<sequence>MTSPESSILNYLDDDVLGVICGFLQSTLEDTSSRRSPKLVEGVQKSPFDSLSRTCKRLRTHSLPFIFKHFMLYCFGNNPWDRAMAKLKDWNPDYSSYVQEIHLRFELGYKEDPEPFAEKLPDTLAKVLSRISTSSSHLYKFSCIINEDRAHLFRDAFSRHNLAFPTVKQLIVGPYNDFAVKLCPNTDYLSVNDWVWLHSKKAGPSREHSFNLIKEARTLPHLKVFIIMERWSEKLLEALYDAVPRIQILVIPASILMDFENFVMHLSRFRHVEILSIPCASQLRLGFNPPRCGNIYMGPRGGEVRKRVEQQGQAAQERAATEIFDKCPLLKELWFDGHVKVTQKDYDGLGKRKRELEYDSESSCPWI</sequence>
<protein>
    <submittedName>
        <fullName evidence="1">Uncharacterized protein</fullName>
    </submittedName>
</protein>
<accession>A0A8H5CYP7</accession>
<proteinExistence type="predicted"/>
<keyword evidence="2" id="KW-1185">Reference proteome</keyword>
<gene>
    <name evidence="1" type="ORF">D9758_012487</name>
</gene>
<reference evidence="1 2" key="1">
    <citation type="journal article" date="2020" name="ISME J.">
        <title>Uncovering the hidden diversity of litter-decomposition mechanisms in mushroom-forming fungi.</title>
        <authorList>
            <person name="Floudas D."/>
            <person name="Bentzer J."/>
            <person name="Ahren D."/>
            <person name="Johansson T."/>
            <person name="Persson P."/>
            <person name="Tunlid A."/>
        </authorList>
    </citation>
    <scope>NUCLEOTIDE SEQUENCE [LARGE SCALE GENOMIC DNA]</scope>
    <source>
        <strain evidence="1 2">CBS 291.85</strain>
    </source>
</reference>